<evidence type="ECO:0000256" key="2">
    <source>
        <dbReference type="ARBA" id="ARBA00022803"/>
    </source>
</evidence>
<dbReference type="InterPro" id="IPR018704">
    <property type="entry name" value="SecYEG/CpoB_TPR"/>
</dbReference>
<dbReference type="PANTHER" id="PTHR45586:SF1">
    <property type="entry name" value="LIPOPOLYSACCHARIDE ASSEMBLY PROTEIN B"/>
    <property type="match status" value="1"/>
</dbReference>
<evidence type="ECO:0000313" key="6">
    <source>
        <dbReference type="EMBL" id="VFJ88738.1"/>
    </source>
</evidence>
<evidence type="ECO:0000256" key="4">
    <source>
        <dbReference type="SAM" id="SignalP"/>
    </source>
</evidence>
<evidence type="ECO:0000259" key="5">
    <source>
        <dbReference type="Pfam" id="PF09976"/>
    </source>
</evidence>
<gene>
    <name evidence="6" type="ORF">BECKLFY1418B_GA0070995_10122</name>
</gene>
<dbReference type="Pfam" id="PF07721">
    <property type="entry name" value="TPR_4"/>
    <property type="match status" value="1"/>
</dbReference>
<feature type="repeat" description="TPR" evidence="3">
    <location>
        <begin position="372"/>
        <end position="405"/>
    </location>
</feature>
<dbReference type="InterPro" id="IPR019734">
    <property type="entry name" value="TPR_rpt"/>
</dbReference>
<dbReference type="PROSITE" id="PS50005">
    <property type="entry name" value="TPR"/>
    <property type="match status" value="2"/>
</dbReference>
<dbReference type="GO" id="GO:0042802">
    <property type="term" value="F:identical protein binding"/>
    <property type="evidence" value="ECO:0007669"/>
    <property type="project" value="InterPro"/>
</dbReference>
<dbReference type="Pfam" id="PF13432">
    <property type="entry name" value="TPR_16"/>
    <property type="match status" value="2"/>
</dbReference>
<keyword evidence="1" id="KW-0677">Repeat</keyword>
<dbReference type="SMART" id="SM00028">
    <property type="entry name" value="TPR"/>
    <property type="match status" value="6"/>
</dbReference>
<protein>
    <submittedName>
        <fullName evidence="6">Tetratricopeptide repeat-containing protein</fullName>
    </submittedName>
</protein>
<dbReference type="InterPro" id="IPR051012">
    <property type="entry name" value="CellSynth/LPSAsmb/PSIAsmb"/>
</dbReference>
<name>A0A450U9M8_9GAMM</name>
<dbReference type="PANTHER" id="PTHR45586">
    <property type="entry name" value="TPR REPEAT-CONTAINING PROTEIN PA4667"/>
    <property type="match status" value="1"/>
</dbReference>
<keyword evidence="2 3" id="KW-0802">TPR repeat</keyword>
<feature type="domain" description="Ancillary SecYEG translocon subunit/Cell division coordinator CpoB TPR" evidence="5">
    <location>
        <begin position="135"/>
        <end position="221"/>
    </location>
</feature>
<dbReference type="SUPFAM" id="SSF48452">
    <property type="entry name" value="TPR-like"/>
    <property type="match status" value="2"/>
</dbReference>
<reference evidence="6" key="1">
    <citation type="submission" date="2019-02" db="EMBL/GenBank/DDBJ databases">
        <authorList>
            <person name="Gruber-Vodicka R. H."/>
            <person name="Seah K. B. B."/>
        </authorList>
    </citation>
    <scope>NUCLEOTIDE SEQUENCE</scope>
    <source>
        <strain evidence="6">BECK_M7</strain>
    </source>
</reference>
<evidence type="ECO:0000256" key="1">
    <source>
        <dbReference type="ARBA" id="ARBA00022737"/>
    </source>
</evidence>
<dbReference type="InterPro" id="IPR011990">
    <property type="entry name" value="TPR-like_helical_dom_sf"/>
</dbReference>
<dbReference type="EMBL" id="CAADFF010000012">
    <property type="protein sequence ID" value="VFJ88738.1"/>
    <property type="molecule type" value="Genomic_DNA"/>
</dbReference>
<dbReference type="InterPro" id="IPR011717">
    <property type="entry name" value="TPR-4"/>
</dbReference>
<feature type="repeat" description="TPR" evidence="3">
    <location>
        <begin position="338"/>
        <end position="371"/>
    </location>
</feature>
<dbReference type="AlphaFoldDB" id="A0A450U9M8"/>
<accession>A0A450U9M8</accession>
<feature type="chain" id="PRO_5019188355" evidence="4">
    <location>
        <begin position="26"/>
        <end position="542"/>
    </location>
</feature>
<feature type="signal peptide" evidence="4">
    <location>
        <begin position="1"/>
        <end position="25"/>
    </location>
</feature>
<proteinExistence type="predicted"/>
<keyword evidence="4" id="KW-0732">Signal</keyword>
<dbReference type="Pfam" id="PF09976">
    <property type="entry name" value="TPR_21"/>
    <property type="match status" value="1"/>
</dbReference>
<dbReference type="Gene3D" id="1.25.40.10">
    <property type="entry name" value="Tetratricopeptide repeat domain"/>
    <property type="match status" value="2"/>
</dbReference>
<evidence type="ECO:0000256" key="3">
    <source>
        <dbReference type="PROSITE-ProRule" id="PRU00339"/>
    </source>
</evidence>
<organism evidence="6">
    <name type="scientific">Candidatus Kentrum sp. LFY</name>
    <dbReference type="NCBI Taxonomy" id="2126342"/>
    <lineage>
        <taxon>Bacteria</taxon>
        <taxon>Pseudomonadati</taxon>
        <taxon>Pseudomonadota</taxon>
        <taxon>Gammaproteobacteria</taxon>
        <taxon>Candidatus Kentrum</taxon>
    </lineage>
</organism>
<sequence length="542" mass="60117">MTAHHSWFIVLALLTGFGAANTGMAQNRHPPSSAATATESPISALIPTPMPDFGRVEDAVREHLQAAHADLVSLQADPEVTESALGEAYGKLGQIYHAHRLDASAEACYRNAEKLLAQDIRWPYLSGYLHQQRVQLSDAAHDYRRALARKVDYRPAQLRLAQVLLGSNRLDEALSLLEQLSKTPEFQGIAAFERGKVKLRQGQHAEAVEWLTRAYAAHPEASRIHYPLAMAYRGLGDVEAARHHLRQRGEVEPVIPDPLVEELAELLSGKRTRQYHAMKAVWRGEFHAAAKEYRAILALDPLDSGARVSLGRCLYLSGDIDGAAQAFGIVLKQKPDHGKANYFLGRLRWEQGKKEIAVTHFQATLKADPRHAGAHFFLAESLMQQGDSQRAAHHFSRVSEVLPEDLVSKQRESAALLAAGTPMHQRARERITHALGTHPDDPVLTQQLVRILAGSPDPHARDGQQALTLAMKLFSQRNSIENSELVAMAHAELGDFGQAQAYQQAALDTALQYYGPYGEFQLLERLKTNLDTYLAEKPYRDS</sequence>